<gene>
    <name evidence="1" type="ORF">ACFPB0_02040</name>
</gene>
<evidence type="ECO:0000313" key="2">
    <source>
        <dbReference type="Proteomes" id="UP001596024"/>
    </source>
</evidence>
<sequence>MLSMVIDILHWIAGAVLALVGIGYDRAEDCTPAVRQHSFDEARFVDDGAAFHFLTADVRVEQVRTPHGEVMIVVHTGAVQEASGCAAAPTRLPSAPPPPVLRL</sequence>
<dbReference type="EMBL" id="JBHSGQ010000001">
    <property type="protein sequence ID" value="MFC4724063.1"/>
    <property type="molecule type" value="Genomic_DNA"/>
</dbReference>
<evidence type="ECO:0000313" key="1">
    <source>
        <dbReference type="EMBL" id="MFC4724063.1"/>
    </source>
</evidence>
<name>A0ABV9NBM3_9PROT</name>
<accession>A0ABV9NBM3</accession>
<organism evidence="1 2">
    <name type="scientific">Glycocaulis abyssi</name>
    <dbReference type="NCBI Taxonomy" id="1433403"/>
    <lineage>
        <taxon>Bacteria</taxon>
        <taxon>Pseudomonadati</taxon>
        <taxon>Pseudomonadota</taxon>
        <taxon>Alphaproteobacteria</taxon>
        <taxon>Maricaulales</taxon>
        <taxon>Maricaulaceae</taxon>
        <taxon>Glycocaulis</taxon>
    </lineage>
</organism>
<comment type="caution">
    <text evidence="1">The sequence shown here is derived from an EMBL/GenBank/DDBJ whole genome shotgun (WGS) entry which is preliminary data.</text>
</comment>
<keyword evidence="2" id="KW-1185">Reference proteome</keyword>
<reference evidence="2" key="1">
    <citation type="journal article" date="2019" name="Int. J. Syst. Evol. Microbiol.">
        <title>The Global Catalogue of Microorganisms (GCM) 10K type strain sequencing project: providing services to taxonomists for standard genome sequencing and annotation.</title>
        <authorList>
            <consortium name="The Broad Institute Genomics Platform"/>
            <consortium name="The Broad Institute Genome Sequencing Center for Infectious Disease"/>
            <person name="Wu L."/>
            <person name="Ma J."/>
        </authorList>
    </citation>
    <scope>NUCLEOTIDE SEQUENCE [LARGE SCALE GENOMIC DNA]</scope>
    <source>
        <strain evidence="2">CCUG 62981</strain>
    </source>
</reference>
<dbReference type="RefSeq" id="WP_371394742.1">
    <property type="nucleotide sequence ID" value="NZ_CP163421.1"/>
</dbReference>
<dbReference type="Proteomes" id="UP001596024">
    <property type="component" value="Unassembled WGS sequence"/>
</dbReference>
<protein>
    <submittedName>
        <fullName evidence="1">Uncharacterized protein</fullName>
    </submittedName>
</protein>
<proteinExistence type="predicted"/>